<dbReference type="GO" id="GO:0000407">
    <property type="term" value="C:phagophore assembly site"/>
    <property type="evidence" value="ECO:0007669"/>
    <property type="project" value="TreeGrafter"/>
</dbReference>
<dbReference type="GO" id="GO:0000045">
    <property type="term" value="P:autophagosome assembly"/>
    <property type="evidence" value="ECO:0007669"/>
    <property type="project" value="TreeGrafter"/>
</dbReference>
<feature type="domain" description="Ubiquitin-like modifier-activating enzyme Atg7 N-terminal" evidence="2">
    <location>
        <begin position="6"/>
        <end position="332"/>
    </location>
</feature>
<dbReference type="GO" id="GO:0032446">
    <property type="term" value="P:protein modification by small protein conjugation"/>
    <property type="evidence" value="ECO:0007669"/>
    <property type="project" value="TreeGrafter"/>
</dbReference>
<keyword evidence="4" id="KW-1185">Reference proteome</keyword>
<gene>
    <name evidence="3" type="ORF">TOT_010000905</name>
</gene>
<accession>J4D6A4</accession>
<dbReference type="PANTHER" id="PTHR10953">
    <property type="entry name" value="UBIQUITIN-ACTIVATING ENZYME E1"/>
    <property type="match status" value="1"/>
</dbReference>
<dbReference type="GO" id="GO:0000422">
    <property type="term" value="P:autophagy of mitochondrion"/>
    <property type="evidence" value="ECO:0007669"/>
    <property type="project" value="TreeGrafter"/>
</dbReference>
<feature type="domain" description="THIF-type NAD/FAD binding fold" evidence="1">
    <location>
        <begin position="384"/>
        <end position="620"/>
    </location>
</feature>
<dbReference type="KEGG" id="tot:TOT_010000905"/>
<dbReference type="GO" id="GO:0006995">
    <property type="term" value="P:cellular response to nitrogen starvation"/>
    <property type="evidence" value="ECO:0007669"/>
    <property type="project" value="TreeGrafter"/>
</dbReference>
<dbReference type="InterPro" id="IPR045886">
    <property type="entry name" value="ThiF/MoeB/HesA"/>
</dbReference>
<dbReference type="OrthoDB" id="338614at2759"/>
<evidence type="ECO:0000313" key="3">
    <source>
        <dbReference type="EMBL" id="BAM39450.1"/>
    </source>
</evidence>
<name>J4D6A4_THEOR</name>
<dbReference type="PANTHER" id="PTHR10953:SF3">
    <property type="entry name" value="UBIQUITIN-LIKE MODIFIER-ACTIVATING ENZYME ATG7"/>
    <property type="match status" value="1"/>
</dbReference>
<evidence type="ECO:0000259" key="2">
    <source>
        <dbReference type="Pfam" id="PF16420"/>
    </source>
</evidence>
<dbReference type="GO" id="GO:0034727">
    <property type="term" value="P:piecemeal microautophagy of the nucleus"/>
    <property type="evidence" value="ECO:0007669"/>
    <property type="project" value="TreeGrafter"/>
</dbReference>
<dbReference type="OMA" id="NLELITW"/>
<dbReference type="InterPro" id="IPR000594">
    <property type="entry name" value="ThiF_NAD_FAD-bd"/>
</dbReference>
<evidence type="ECO:0000259" key="1">
    <source>
        <dbReference type="Pfam" id="PF00899"/>
    </source>
</evidence>
<dbReference type="eggNOG" id="KOG2337">
    <property type="taxonomic scope" value="Eukaryota"/>
</dbReference>
<dbReference type="EMBL" id="AP011946">
    <property type="protein sequence ID" value="BAM39450.1"/>
    <property type="molecule type" value="Genomic_DNA"/>
</dbReference>
<dbReference type="STRING" id="869250.J4D6A4"/>
<reference evidence="3 4" key="1">
    <citation type="journal article" date="2012" name="MBio">
        <title>Comparative genome analysis of three eukaryotic parasites with differing abilities to transform leukocytes reveals key mediators of Theileria-induced leukocyte transformation.</title>
        <authorList>
            <person name="Hayashida K."/>
            <person name="Hara Y."/>
            <person name="Abe T."/>
            <person name="Yamasaki C."/>
            <person name="Toyoda A."/>
            <person name="Kosuge T."/>
            <person name="Suzuki Y."/>
            <person name="Sato Y."/>
            <person name="Kawashima S."/>
            <person name="Katayama T."/>
            <person name="Wakaguri H."/>
            <person name="Inoue N."/>
            <person name="Homma K."/>
            <person name="Tada-Umezaki M."/>
            <person name="Yagi Y."/>
            <person name="Fujii Y."/>
            <person name="Habara T."/>
            <person name="Kanehisa M."/>
            <person name="Watanabe H."/>
            <person name="Ito K."/>
            <person name="Gojobori T."/>
            <person name="Sugawara H."/>
            <person name="Imanishi T."/>
            <person name="Weir W."/>
            <person name="Gardner M."/>
            <person name="Pain A."/>
            <person name="Shiels B."/>
            <person name="Hattori M."/>
            <person name="Nene V."/>
            <person name="Sugimoto C."/>
        </authorList>
    </citation>
    <scope>NUCLEOTIDE SEQUENCE [LARGE SCALE GENOMIC DNA]</scope>
    <source>
        <strain evidence="3 4">Shintoku</strain>
    </source>
</reference>
<dbReference type="Proteomes" id="UP000003786">
    <property type="component" value="Chromosome 1"/>
</dbReference>
<sequence length="723" mass="82339">MVENALRFLSQQYSIDISFFIELYQLKLRRFKHGAAKVDVYSLLLTDGTFLLDKFSFEENRCRFGGCRGRASDAKARYALEREITYEKEPVRDPGEECCCKTARGTLVVVDSLSDLRKFDKAALISEHIDVESIRRNSGLFPVHILDNPDAIDSDCYYKINQFFIFCFLDLKSCTCHYYIANPVVSPGSPFCYSYFGLVESLSYTQDYNNFKLSDLNGILLHFEKHTLDDLFFLYSRRHSRVFKLTDLVFYDGEPFVNDDPTPLDYIFVCSFSSFSHGKEPPRFWRNFLLSFCKSNRLFSKNLNLVVLNVRLLEGQSTHAQAAVYTIQTPSEEDFESLSLLQGFRYMISKGVNVYEHQYSFLDAVDSSAIAKVVEELNLELITWRILPDLKIKNVTGLKVCIVGLGTLGCSVIRQLLSWGVERFVLVDMGYVNNSTRQSLYVHKDCHKNISKVEAAKKMIIKIRPDVKLTMINMEIPMPGHQYDETHLFELIENTRSIVDSSDVMILTTDTKESRWLPSLLASQRNFNNEPCPLVVSAGLGFDSFMVIRHSYRQFKGACYFCSDSGPLRDTITGRYADLELITCRPFDEVCTVVKPGVTDICGSVVVELIVSLTQHPLHFAAEHGGKSCLGNTPHSIRFSLSDYKFSELYAEPSEFCICCSENVMFGLNSDQEIAKVRCKCLMAVQVYSDPSVLLKHSNMDSLIEAAEKYKTEGADEEEFVVL</sequence>
<dbReference type="InterPro" id="IPR035985">
    <property type="entry name" value="Ubiquitin-activating_enz"/>
</dbReference>
<dbReference type="GeneID" id="20713755"/>
<dbReference type="VEuPathDB" id="PiroplasmaDB:TOT_010000905"/>
<dbReference type="AlphaFoldDB" id="J4D6A4"/>
<dbReference type="InterPro" id="IPR032197">
    <property type="entry name" value="Atg7_N"/>
</dbReference>
<dbReference type="RefSeq" id="XP_009689751.1">
    <property type="nucleotide sequence ID" value="XM_009691456.1"/>
</dbReference>
<dbReference type="InterPro" id="IPR042522">
    <property type="entry name" value="Atg7_N_1"/>
</dbReference>
<dbReference type="GO" id="GO:0019778">
    <property type="term" value="F:Atg12 activating enzyme activity"/>
    <property type="evidence" value="ECO:0007669"/>
    <property type="project" value="TreeGrafter"/>
</dbReference>
<dbReference type="Gene3D" id="3.40.140.70">
    <property type="entry name" value="Ubiquitin-like modifier-activating enzyme ATG7 N-terminal domain"/>
    <property type="match status" value="1"/>
</dbReference>
<protein>
    <submittedName>
        <fullName evidence="3">Autophagy protein</fullName>
    </submittedName>
</protein>
<dbReference type="SUPFAM" id="SSF69572">
    <property type="entry name" value="Activating enzymes of the ubiquitin-like proteins"/>
    <property type="match status" value="1"/>
</dbReference>
<proteinExistence type="predicted"/>
<dbReference type="Gene3D" id="3.40.50.720">
    <property type="entry name" value="NAD(P)-binding Rossmann-like Domain"/>
    <property type="match status" value="1"/>
</dbReference>
<dbReference type="GO" id="GO:0019779">
    <property type="term" value="F:Atg8 activating enzyme activity"/>
    <property type="evidence" value="ECO:0007669"/>
    <property type="project" value="TreeGrafter"/>
</dbReference>
<dbReference type="Pfam" id="PF00899">
    <property type="entry name" value="ThiF"/>
    <property type="match status" value="1"/>
</dbReference>
<evidence type="ECO:0000313" key="4">
    <source>
        <dbReference type="Proteomes" id="UP000003786"/>
    </source>
</evidence>
<dbReference type="Pfam" id="PF16420">
    <property type="entry name" value="ATG7_N"/>
    <property type="match status" value="1"/>
</dbReference>
<organism evidence="3 4">
    <name type="scientific">Theileria orientalis strain Shintoku</name>
    <dbReference type="NCBI Taxonomy" id="869250"/>
    <lineage>
        <taxon>Eukaryota</taxon>
        <taxon>Sar</taxon>
        <taxon>Alveolata</taxon>
        <taxon>Apicomplexa</taxon>
        <taxon>Aconoidasida</taxon>
        <taxon>Piroplasmida</taxon>
        <taxon>Theileriidae</taxon>
        <taxon>Theileria</taxon>
    </lineage>
</organism>